<protein>
    <submittedName>
        <fullName evidence="1">Uncharacterized protein</fullName>
    </submittedName>
</protein>
<dbReference type="RefSeq" id="WP_244562206.1">
    <property type="nucleotide sequence ID" value="NZ_LT670844.1"/>
</dbReference>
<dbReference type="AlphaFoldDB" id="A0A1M6LCS2"/>
<dbReference type="EMBL" id="LT670844">
    <property type="protein sequence ID" value="SHJ69030.1"/>
    <property type="molecule type" value="Genomic_DNA"/>
</dbReference>
<organism evidence="1 2">
    <name type="scientific">Bradyrhizobium lablabi</name>
    <dbReference type="NCBI Taxonomy" id="722472"/>
    <lineage>
        <taxon>Bacteria</taxon>
        <taxon>Pseudomonadati</taxon>
        <taxon>Pseudomonadota</taxon>
        <taxon>Alphaproteobacteria</taxon>
        <taxon>Hyphomicrobiales</taxon>
        <taxon>Nitrobacteraceae</taxon>
        <taxon>Bradyrhizobium</taxon>
    </lineage>
</organism>
<evidence type="ECO:0000313" key="2">
    <source>
        <dbReference type="Proteomes" id="UP000189935"/>
    </source>
</evidence>
<proteinExistence type="predicted"/>
<gene>
    <name evidence="1" type="ORF">SAMN05444159_1241</name>
</gene>
<evidence type="ECO:0000313" key="1">
    <source>
        <dbReference type="EMBL" id="SHJ69030.1"/>
    </source>
</evidence>
<sequence>MKSYFKSVALGILLGLVFGMLLGSVRGANARDVGQWQNSDPAIHEWYRTLERPDAPGSICCTEADSYWADEVHVRDGKTYAVVTDDRPDGPLGRPHVPSGTEFEVPPEKLKYDKGNPTGHGVLFVSTSGYTWCYVQATGI</sequence>
<reference evidence="1 2" key="1">
    <citation type="submission" date="2016-11" db="EMBL/GenBank/DDBJ databases">
        <authorList>
            <person name="Jaros S."/>
            <person name="Januszkiewicz K."/>
            <person name="Wedrychowicz H."/>
        </authorList>
    </citation>
    <scope>NUCLEOTIDE SEQUENCE [LARGE SCALE GENOMIC DNA]</scope>
    <source>
        <strain evidence="1 2">GAS499</strain>
    </source>
</reference>
<accession>A0A1M6LCS2</accession>
<name>A0A1M6LCS2_9BRAD</name>
<dbReference type="Proteomes" id="UP000189935">
    <property type="component" value="Chromosome I"/>
</dbReference>